<comment type="caution">
    <text evidence="1">The sequence shown here is derived from an EMBL/GenBank/DDBJ whole genome shotgun (WGS) entry which is preliminary data.</text>
</comment>
<dbReference type="SUPFAM" id="SSF56235">
    <property type="entry name" value="N-terminal nucleophile aminohydrolases (Ntn hydrolases)"/>
    <property type="match status" value="1"/>
</dbReference>
<dbReference type="InterPro" id="IPR043137">
    <property type="entry name" value="GGT_ssub_C"/>
</dbReference>
<dbReference type="eggNOG" id="COG0405">
    <property type="taxonomic scope" value="Bacteria"/>
</dbReference>
<accession>S7TGM7</accession>
<evidence type="ECO:0000313" key="2">
    <source>
        <dbReference type="Proteomes" id="UP000014977"/>
    </source>
</evidence>
<dbReference type="PANTHER" id="PTHR43881:SF1">
    <property type="entry name" value="GAMMA-GLUTAMYLTRANSPEPTIDASE (AFU_ORTHOLOGUE AFUA_4G13580)"/>
    <property type="match status" value="1"/>
</dbReference>
<proteinExistence type="predicted"/>
<dbReference type="PRINTS" id="PR01210">
    <property type="entry name" value="GGTRANSPTASE"/>
</dbReference>
<dbReference type="Proteomes" id="UP000014977">
    <property type="component" value="Unassembled WGS sequence"/>
</dbReference>
<evidence type="ECO:0000313" key="1">
    <source>
        <dbReference type="EMBL" id="EPR35936.1"/>
    </source>
</evidence>
<dbReference type="InterPro" id="IPR029055">
    <property type="entry name" value="Ntn_hydrolases_N"/>
</dbReference>
<dbReference type="Gene3D" id="1.10.246.130">
    <property type="match status" value="1"/>
</dbReference>
<dbReference type="PANTHER" id="PTHR43881">
    <property type="entry name" value="GAMMA-GLUTAMYLTRANSPEPTIDASE (AFU_ORTHOLOGUE AFUA_4G13580)"/>
    <property type="match status" value="1"/>
</dbReference>
<sequence>MNPMTWHFPYPSRRMPVMAESVVATSQPLAAQAGLCMLLAGGNAVDAAIAAAAALTVVEPTSNGLGGDAFALVWDTHDLHGLNGSGRSPAAWTPDRFNSLREMPAVGWDTVTVPGAVDLWVRLWERFGRLPFENLLVPAVRYAREGFPVSPVTAAAWAAAAPTYAHLPGFVRIFLPGGRPPEPGQWFTCPEMADTLIRIGRSRGKDFYRGTLAEKIAACAAADGGALTLSDLSAHQAEWTTPLHMDYHGIRLHEMPPNGQGMAALMALGILAHHELREYPPDSADSLHLQIEAMKLAFGTAHAHVGDPDGMTVAPRDLLDPAFLGKLAARIQRRRALDSSPAPSPDRGTVYLAAADRTGMMVSFIQSNYAGFGSGIVVPGTGISLHNRGRGFCLTPGHPNRVAGGKRPYHTIIPGFVTRNGAPLMSFGVMGAHMQPQGHVQMIVRIFDYGQNPQTASDAPRWQVLEDGTLALEKGISPGTAADLEARGHRITGGLPPFGFGGAQLILRLEKGYCAASDHRKDGCAVGF</sequence>
<dbReference type="EMBL" id="ATHJ01000105">
    <property type="protein sequence ID" value="EPR35936.1"/>
    <property type="molecule type" value="Genomic_DNA"/>
</dbReference>
<dbReference type="AlphaFoldDB" id="S7TGM7"/>
<organism evidence="1 2">
    <name type="scientific">Desulfococcus multivorans DSM 2059</name>
    <dbReference type="NCBI Taxonomy" id="1121405"/>
    <lineage>
        <taxon>Bacteria</taxon>
        <taxon>Pseudomonadati</taxon>
        <taxon>Thermodesulfobacteriota</taxon>
        <taxon>Desulfobacteria</taxon>
        <taxon>Desulfobacterales</taxon>
        <taxon>Desulfococcaceae</taxon>
        <taxon>Desulfococcus</taxon>
    </lineage>
</organism>
<protein>
    <submittedName>
        <fullName evidence="1">Gamma-glutamyltranspeptidase</fullName>
    </submittedName>
</protein>
<keyword evidence="2" id="KW-1185">Reference proteome</keyword>
<dbReference type="RefSeq" id="WP_020877752.1">
    <property type="nucleotide sequence ID" value="NZ_ATHJ01000105.1"/>
</dbReference>
<dbReference type="InterPro" id="IPR052896">
    <property type="entry name" value="GGT-like_enzyme"/>
</dbReference>
<dbReference type="STRING" id="897.B2D07_15855"/>
<dbReference type="InterPro" id="IPR043138">
    <property type="entry name" value="GGT_lsub"/>
</dbReference>
<gene>
    <name evidence="1" type="ORF">dsmv_0641</name>
</gene>
<dbReference type="Pfam" id="PF01019">
    <property type="entry name" value="G_glu_transpept"/>
    <property type="match status" value="1"/>
</dbReference>
<name>S7TGM7_DESML</name>
<reference evidence="1 2" key="1">
    <citation type="journal article" date="2013" name="Genome Announc.">
        <title>Draft genome sequences for three mercury-methylating, sulfate-reducing bacteria.</title>
        <authorList>
            <person name="Brown S.D."/>
            <person name="Hurt R.A.Jr."/>
            <person name="Gilmour C.C."/>
            <person name="Elias D.A."/>
        </authorList>
    </citation>
    <scope>NUCLEOTIDE SEQUENCE [LARGE SCALE GENOMIC DNA]</scope>
    <source>
        <strain evidence="1 2">DSM 2059</strain>
    </source>
</reference>
<dbReference type="Gene3D" id="3.60.20.40">
    <property type="match status" value="1"/>
</dbReference>
<dbReference type="PATRIC" id="fig|1121405.3.peg.3359"/>